<keyword evidence="3" id="KW-0805">Transcription regulation</keyword>
<protein>
    <submittedName>
        <fullName evidence="7">PLP-dependent aminotransferase family protein</fullName>
    </submittedName>
</protein>
<keyword evidence="5" id="KW-0804">Transcription</keyword>
<dbReference type="CDD" id="cd07377">
    <property type="entry name" value="WHTH_GntR"/>
    <property type="match status" value="1"/>
</dbReference>
<keyword evidence="8" id="KW-1185">Reference proteome</keyword>
<keyword evidence="4" id="KW-0238">DNA-binding</keyword>
<comment type="caution">
    <text evidence="7">The sequence shown here is derived from an EMBL/GenBank/DDBJ whole genome shotgun (WGS) entry which is preliminary data.</text>
</comment>
<dbReference type="Proteomes" id="UP000285710">
    <property type="component" value="Unassembled WGS sequence"/>
</dbReference>
<keyword evidence="7" id="KW-0808">Transferase</keyword>
<evidence type="ECO:0000256" key="5">
    <source>
        <dbReference type="ARBA" id="ARBA00023163"/>
    </source>
</evidence>
<dbReference type="GO" id="GO:0008483">
    <property type="term" value="F:transaminase activity"/>
    <property type="evidence" value="ECO:0007669"/>
    <property type="project" value="UniProtKB-KW"/>
</dbReference>
<evidence type="ECO:0000256" key="2">
    <source>
        <dbReference type="ARBA" id="ARBA00022898"/>
    </source>
</evidence>
<dbReference type="RefSeq" id="WP_128270037.1">
    <property type="nucleotide sequence ID" value="NZ_SAUW01000012.1"/>
</dbReference>
<evidence type="ECO:0000313" key="8">
    <source>
        <dbReference type="Proteomes" id="UP000285710"/>
    </source>
</evidence>
<dbReference type="InterPro" id="IPR015421">
    <property type="entry name" value="PyrdxlP-dep_Trfase_major"/>
</dbReference>
<dbReference type="AlphaFoldDB" id="A0A443ISL2"/>
<dbReference type="PANTHER" id="PTHR46577">
    <property type="entry name" value="HTH-TYPE TRANSCRIPTIONAL REGULATORY PROTEIN GABR"/>
    <property type="match status" value="1"/>
</dbReference>
<dbReference type="PANTHER" id="PTHR46577:SF1">
    <property type="entry name" value="HTH-TYPE TRANSCRIPTIONAL REGULATORY PROTEIN GABR"/>
    <property type="match status" value="1"/>
</dbReference>
<dbReference type="GO" id="GO:0003677">
    <property type="term" value="F:DNA binding"/>
    <property type="evidence" value="ECO:0007669"/>
    <property type="project" value="UniProtKB-KW"/>
</dbReference>
<dbReference type="Gene3D" id="3.40.640.10">
    <property type="entry name" value="Type I PLP-dependent aspartate aminotransferase-like (Major domain)"/>
    <property type="match status" value="1"/>
</dbReference>
<reference evidence="7 8" key="2">
    <citation type="submission" date="2019-01" db="EMBL/GenBank/DDBJ databases">
        <authorList>
            <person name="Li Y."/>
        </authorList>
    </citation>
    <scope>NUCLEOTIDE SEQUENCE [LARGE SCALE GENOMIC DNA]</scope>
    <source>
        <strain evidence="7 8">2D-5</strain>
    </source>
</reference>
<dbReference type="GO" id="GO:0003700">
    <property type="term" value="F:DNA-binding transcription factor activity"/>
    <property type="evidence" value="ECO:0007669"/>
    <property type="project" value="InterPro"/>
</dbReference>
<reference evidence="7 8" key="1">
    <citation type="submission" date="2019-01" db="EMBL/GenBank/DDBJ databases">
        <title>Sinorhodobacter populi sp. nov. isolated from the symptomatic bark tissue of Populus euramericana canker.</title>
        <authorList>
            <person name="Xu G."/>
        </authorList>
    </citation>
    <scope>NUCLEOTIDE SEQUENCE [LARGE SCALE GENOMIC DNA]</scope>
    <source>
        <strain evidence="7 8">2D-5</strain>
    </source>
</reference>
<dbReference type="Pfam" id="PF00155">
    <property type="entry name" value="Aminotran_1_2"/>
    <property type="match status" value="1"/>
</dbReference>
<dbReference type="InterPro" id="IPR051446">
    <property type="entry name" value="HTH_trans_reg/aminotransferase"/>
</dbReference>
<keyword evidence="7" id="KW-0032">Aminotransferase</keyword>
<dbReference type="InterPro" id="IPR015424">
    <property type="entry name" value="PyrdxlP-dep_Trfase"/>
</dbReference>
<organism evidence="7 8">
    <name type="scientific">Paenirhodobacter populi</name>
    <dbReference type="NCBI Taxonomy" id="2306993"/>
    <lineage>
        <taxon>Bacteria</taxon>
        <taxon>Pseudomonadati</taxon>
        <taxon>Pseudomonadota</taxon>
        <taxon>Alphaproteobacteria</taxon>
        <taxon>Rhodobacterales</taxon>
        <taxon>Rhodobacter group</taxon>
        <taxon>Paenirhodobacter</taxon>
    </lineage>
</organism>
<gene>
    <name evidence="7" type="ORF">D2T33_12880</name>
</gene>
<comment type="similarity">
    <text evidence="1">In the C-terminal section; belongs to the class-I pyridoxal-phosphate-dependent aminotransferase family.</text>
</comment>
<accession>A0A443ISL2</accession>
<proteinExistence type="inferred from homology"/>
<evidence type="ECO:0000313" key="7">
    <source>
        <dbReference type="EMBL" id="RWR10542.1"/>
    </source>
</evidence>
<dbReference type="GO" id="GO:0030170">
    <property type="term" value="F:pyridoxal phosphate binding"/>
    <property type="evidence" value="ECO:0007669"/>
    <property type="project" value="InterPro"/>
</dbReference>
<dbReference type="InterPro" id="IPR036388">
    <property type="entry name" value="WH-like_DNA-bd_sf"/>
</dbReference>
<dbReference type="InterPro" id="IPR036390">
    <property type="entry name" value="WH_DNA-bd_sf"/>
</dbReference>
<sequence>MPIPAEAFFLDRNTGIPLQAQLRRQIIAGVLEGRFRAGEKLPSSRHLATHLGVARVTVAQAFAELVATDYLTSRDRSGHFISDRIEPLPPTPDPSAAGPRFDWSARIDGRFRATERTDRIAGWRGYRYPFVYGQADAALVDHTAWRDCAVRALGRREFIPLTSDLYGEDDPELIDYIARQILPRRGIRAGADRILLTLGAQNGLWLAAQVLLGPGRAAAIEDPCYPGLRQILAPTGARVTAVPVDADGLDPDRLPPGLAAVFTTASHQSPTGTAMPEPRRRALLDRALRDGFAVIEDDYEFEMSFAGSPSPALKARDDAGAVIHVGSFSKTVFPGLRLGYIVADREVIREARALRALVLRHPPGVLQRTLAYYLSLGHYDAQMARMRVAYARRRAAMTEAMTAHGLIPAAETDRGGSSFWMRLPEGVVSARLAADLRAQDVLIEPGEPFFAHPPDGAGFCRLAYSSIPVERIPEGIARIARALKA</sequence>
<dbReference type="CDD" id="cd00609">
    <property type="entry name" value="AAT_like"/>
    <property type="match status" value="1"/>
</dbReference>
<dbReference type="SUPFAM" id="SSF46785">
    <property type="entry name" value="Winged helix' DNA-binding domain"/>
    <property type="match status" value="1"/>
</dbReference>
<feature type="domain" description="HTH gntR-type" evidence="6">
    <location>
        <begin position="16"/>
        <end position="84"/>
    </location>
</feature>
<evidence type="ECO:0000259" key="6">
    <source>
        <dbReference type="PROSITE" id="PS50949"/>
    </source>
</evidence>
<dbReference type="PROSITE" id="PS50949">
    <property type="entry name" value="HTH_GNTR"/>
    <property type="match status" value="1"/>
</dbReference>
<evidence type="ECO:0000256" key="4">
    <source>
        <dbReference type="ARBA" id="ARBA00023125"/>
    </source>
</evidence>
<evidence type="ECO:0000256" key="1">
    <source>
        <dbReference type="ARBA" id="ARBA00005384"/>
    </source>
</evidence>
<evidence type="ECO:0000256" key="3">
    <source>
        <dbReference type="ARBA" id="ARBA00023015"/>
    </source>
</evidence>
<dbReference type="EMBL" id="SAUW01000012">
    <property type="protein sequence ID" value="RWR10542.1"/>
    <property type="molecule type" value="Genomic_DNA"/>
</dbReference>
<dbReference type="InterPro" id="IPR004839">
    <property type="entry name" value="Aminotransferase_I/II_large"/>
</dbReference>
<keyword evidence="2" id="KW-0663">Pyridoxal phosphate</keyword>
<dbReference type="Pfam" id="PF00392">
    <property type="entry name" value="GntR"/>
    <property type="match status" value="1"/>
</dbReference>
<dbReference type="SMART" id="SM00345">
    <property type="entry name" value="HTH_GNTR"/>
    <property type="match status" value="1"/>
</dbReference>
<name>A0A443ISL2_9RHOB</name>
<dbReference type="InterPro" id="IPR000524">
    <property type="entry name" value="Tscrpt_reg_HTH_GntR"/>
</dbReference>
<dbReference type="SUPFAM" id="SSF53383">
    <property type="entry name" value="PLP-dependent transferases"/>
    <property type="match status" value="1"/>
</dbReference>
<dbReference type="Gene3D" id="1.10.10.10">
    <property type="entry name" value="Winged helix-like DNA-binding domain superfamily/Winged helix DNA-binding domain"/>
    <property type="match status" value="1"/>
</dbReference>